<evidence type="ECO:0000256" key="5">
    <source>
        <dbReference type="SAM" id="MobiDB-lite"/>
    </source>
</evidence>
<dbReference type="GO" id="GO:0006139">
    <property type="term" value="P:nucleobase-containing compound metabolic process"/>
    <property type="evidence" value="ECO:0007669"/>
    <property type="project" value="InterPro"/>
</dbReference>
<organism evidence="6 7">
    <name type="scientific">Rhodosorus marinus</name>
    <dbReference type="NCBI Taxonomy" id="101924"/>
    <lineage>
        <taxon>Eukaryota</taxon>
        <taxon>Rhodophyta</taxon>
        <taxon>Stylonematophyceae</taxon>
        <taxon>Stylonematales</taxon>
        <taxon>Stylonemataceae</taxon>
        <taxon>Rhodosorus</taxon>
    </lineage>
</organism>
<dbReference type="HAMAP" id="MF_00235">
    <property type="entry name" value="Adenylate_kinase_Adk"/>
    <property type="match status" value="1"/>
</dbReference>
<comment type="caution">
    <text evidence="6">The sequence shown here is derived from an EMBL/GenBank/DDBJ whole genome shotgun (WGS) entry which is preliminary data.</text>
</comment>
<dbReference type="Pfam" id="PF00406">
    <property type="entry name" value="ADK"/>
    <property type="match status" value="1"/>
</dbReference>
<feature type="compositionally biased region" description="Basic and acidic residues" evidence="5">
    <location>
        <begin position="230"/>
        <end position="241"/>
    </location>
</feature>
<evidence type="ECO:0000256" key="2">
    <source>
        <dbReference type="ARBA" id="ARBA00022741"/>
    </source>
</evidence>
<accession>A0AAV8UK23</accession>
<comment type="similarity">
    <text evidence="4">Belongs to the adenylate kinase family.</text>
</comment>
<dbReference type="EMBL" id="JAMWBK010000010">
    <property type="protein sequence ID" value="KAJ8901816.1"/>
    <property type="molecule type" value="Genomic_DNA"/>
</dbReference>
<dbReference type="PROSITE" id="PS00113">
    <property type="entry name" value="ADENYLATE_KINASE"/>
    <property type="match status" value="1"/>
</dbReference>
<dbReference type="Proteomes" id="UP001157974">
    <property type="component" value="Unassembled WGS sequence"/>
</dbReference>
<sequence>MGMASGFVCVGMGAAGNDGARVRACSRVDARAAGGAEGVKLPPVYFVLGGPGSGKGTQCKRLVDEFSFRQVCAGDLLREKAKDDDEIGALVENCIRNGKIVPGHITMELLYTAIERFSECPGVLIDGFPREIKQAVDFETVYARARAVLFFSCPNEVLKARLTNRGLTSGRVDDEASVIEKRINTFHEMTMPVVDYYRRNERLQCFDAEQAPESVFDDLSGFFKAEEMRKASRQREQENKKILSSSATQA</sequence>
<dbReference type="SUPFAM" id="SSF52540">
    <property type="entry name" value="P-loop containing nucleoside triphosphate hydrolases"/>
    <property type="match status" value="1"/>
</dbReference>
<keyword evidence="3 4" id="KW-0418">Kinase</keyword>
<dbReference type="GO" id="GO:0019205">
    <property type="term" value="F:nucleobase-containing compound kinase activity"/>
    <property type="evidence" value="ECO:0007669"/>
    <property type="project" value="InterPro"/>
</dbReference>
<name>A0AAV8UK23_9RHOD</name>
<dbReference type="InterPro" id="IPR033690">
    <property type="entry name" value="Adenylat_kinase_CS"/>
</dbReference>
<gene>
    <name evidence="6" type="ORF">NDN08_004021</name>
</gene>
<dbReference type="Gene3D" id="3.40.50.300">
    <property type="entry name" value="P-loop containing nucleotide triphosphate hydrolases"/>
    <property type="match status" value="1"/>
</dbReference>
<dbReference type="PANTHER" id="PTHR23359">
    <property type="entry name" value="NUCLEOTIDE KINASE"/>
    <property type="match status" value="1"/>
</dbReference>
<feature type="region of interest" description="Disordered" evidence="5">
    <location>
        <begin position="230"/>
        <end position="250"/>
    </location>
</feature>
<evidence type="ECO:0000313" key="6">
    <source>
        <dbReference type="EMBL" id="KAJ8901816.1"/>
    </source>
</evidence>
<keyword evidence="1 4" id="KW-0808">Transferase</keyword>
<dbReference type="InterPro" id="IPR000850">
    <property type="entry name" value="Adenylat/UMP-CMP_kin"/>
</dbReference>
<reference evidence="6 7" key="1">
    <citation type="journal article" date="2023" name="Nat. Commun.">
        <title>Origin of minicircular mitochondrial genomes in red algae.</title>
        <authorList>
            <person name="Lee Y."/>
            <person name="Cho C.H."/>
            <person name="Lee Y.M."/>
            <person name="Park S.I."/>
            <person name="Yang J.H."/>
            <person name="West J.A."/>
            <person name="Bhattacharya D."/>
            <person name="Yoon H.S."/>
        </authorList>
    </citation>
    <scope>NUCLEOTIDE SEQUENCE [LARGE SCALE GENOMIC DNA]</scope>
    <source>
        <strain evidence="6 7">CCMP1338</strain>
        <tissue evidence="6">Whole cell</tissue>
    </source>
</reference>
<dbReference type="AlphaFoldDB" id="A0AAV8UK23"/>
<dbReference type="PRINTS" id="PR00094">
    <property type="entry name" value="ADENYLTKNASE"/>
</dbReference>
<dbReference type="CDD" id="cd01428">
    <property type="entry name" value="ADK"/>
    <property type="match status" value="1"/>
</dbReference>
<protein>
    <submittedName>
        <fullName evidence="6">Uncharacterized protein</fullName>
    </submittedName>
</protein>
<dbReference type="GO" id="GO:0005524">
    <property type="term" value="F:ATP binding"/>
    <property type="evidence" value="ECO:0007669"/>
    <property type="project" value="InterPro"/>
</dbReference>
<keyword evidence="2" id="KW-0547">Nucleotide-binding</keyword>
<dbReference type="InterPro" id="IPR027417">
    <property type="entry name" value="P-loop_NTPase"/>
</dbReference>
<proteinExistence type="inferred from homology"/>
<evidence type="ECO:0000313" key="7">
    <source>
        <dbReference type="Proteomes" id="UP001157974"/>
    </source>
</evidence>
<evidence type="ECO:0000256" key="3">
    <source>
        <dbReference type="ARBA" id="ARBA00022777"/>
    </source>
</evidence>
<keyword evidence="7" id="KW-1185">Reference proteome</keyword>
<evidence type="ECO:0000256" key="1">
    <source>
        <dbReference type="ARBA" id="ARBA00022679"/>
    </source>
</evidence>
<evidence type="ECO:0000256" key="4">
    <source>
        <dbReference type="RuleBase" id="RU003330"/>
    </source>
</evidence>